<dbReference type="AlphaFoldDB" id="G0MC39"/>
<proteinExistence type="predicted"/>
<keyword evidence="1" id="KW-1133">Transmembrane helix</keyword>
<reference evidence="3" key="1">
    <citation type="submission" date="2011-07" db="EMBL/GenBank/DDBJ databases">
        <authorList>
            <consortium name="Caenorhabditis brenneri Sequencing and Analysis Consortium"/>
            <person name="Wilson R.K."/>
        </authorList>
    </citation>
    <scope>NUCLEOTIDE SEQUENCE [LARGE SCALE GENOMIC DNA]</scope>
    <source>
        <strain evidence="3">PB2801</strain>
    </source>
</reference>
<dbReference type="EMBL" id="GL379789">
    <property type="protein sequence ID" value="EGT45743.1"/>
    <property type="molecule type" value="Genomic_DNA"/>
</dbReference>
<dbReference type="HOGENOM" id="CLU_816910_0_0_1"/>
<feature type="transmembrane region" description="Helical" evidence="1">
    <location>
        <begin position="208"/>
        <end position="227"/>
    </location>
</feature>
<feature type="transmembrane region" description="Helical" evidence="1">
    <location>
        <begin position="41"/>
        <end position="66"/>
    </location>
</feature>
<name>G0MC39_CAEBE</name>
<keyword evidence="1" id="KW-0812">Transmembrane</keyword>
<protein>
    <submittedName>
        <fullName evidence="2">Uncharacterized protein</fullName>
    </submittedName>
</protein>
<gene>
    <name evidence="2" type="ORF">CAEBREN_22237</name>
</gene>
<evidence type="ECO:0000313" key="3">
    <source>
        <dbReference type="Proteomes" id="UP000008068"/>
    </source>
</evidence>
<organism evidence="3">
    <name type="scientific">Caenorhabditis brenneri</name>
    <name type="common">Nematode worm</name>
    <dbReference type="NCBI Taxonomy" id="135651"/>
    <lineage>
        <taxon>Eukaryota</taxon>
        <taxon>Metazoa</taxon>
        <taxon>Ecdysozoa</taxon>
        <taxon>Nematoda</taxon>
        <taxon>Chromadorea</taxon>
        <taxon>Rhabditida</taxon>
        <taxon>Rhabditina</taxon>
        <taxon>Rhabditomorpha</taxon>
        <taxon>Rhabditoidea</taxon>
        <taxon>Rhabditidae</taxon>
        <taxon>Peloderinae</taxon>
        <taxon>Caenorhabditis</taxon>
    </lineage>
</organism>
<feature type="transmembrane region" description="Helical" evidence="1">
    <location>
        <begin position="239"/>
        <end position="263"/>
    </location>
</feature>
<keyword evidence="1" id="KW-0472">Membrane</keyword>
<accession>G0MC39</accession>
<evidence type="ECO:0000256" key="1">
    <source>
        <dbReference type="SAM" id="Phobius"/>
    </source>
</evidence>
<dbReference type="Proteomes" id="UP000008068">
    <property type="component" value="Unassembled WGS sequence"/>
</dbReference>
<dbReference type="InParanoid" id="G0MC39"/>
<sequence length="340" mass="38299">MPDIVLTPMTSSHYENVEAAPPIPKQDQETQKFDDNKLRNLLLNLYLIHCLILAMPCVIASVSAVVKDWPKNVFSLDSLNIIVTILFVMIIVPQLWIQRKRIRCYNRSVTVTNFDDIAIIKRLVKETGNFVHVEVAERGKAFAKIIFRSRGSVKKFMEKIVKIEGVIAEEGENDFEISNTISTGKFVALLAQIRNAEMLINSEQMLKSVPLSMWINVYCLVVSVLSIPGSMETYGKSNLLIFFYCAFICFSVVGILFGIKVWYQLVKDSKLDGKKIIVEGFEDADAALCAVDIARVTSVEFLYKSKLTLVTLPNRVATAVMKDNFENEGLNVYHVDAISI</sequence>
<feature type="transmembrane region" description="Helical" evidence="1">
    <location>
        <begin position="78"/>
        <end position="97"/>
    </location>
</feature>
<keyword evidence="3" id="KW-1185">Reference proteome</keyword>
<evidence type="ECO:0000313" key="2">
    <source>
        <dbReference type="EMBL" id="EGT45743.1"/>
    </source>
</evidence>